<name>A0ABT1SR57_9FIRM</name>
<dbReference type="PROSITE" id="PS50994">
    <property type="entry name" value="INTEGRASE"/>
    <property type="match status" value="1"/>
</dbReference>
<gene>
    <name evidence="2" type="ORF">NE675_04835</name>
</gene>
<sequence length="322" mass="38237">MLLGQIRLAREIALGLANRKFQLIHNLVSRPDNRLKIVHLCKLAHVTRSGYYNWLSNMEFRNAKEQKDREDFSIILEAYKFKGYDKCIRGIHMRLLHLEKPVLMNLKKIRRLMVKYNLRCPIRKPNPYRQIARALRTNKVAPNLLNREFKAHGPRKVLLTDITYIPLNDKYCYLSTILDSYTMQVLGYCLSDSLAIDFVLESVNMVLARHGSELSSETIIHSDQSSHYTSYKFIQFVNDANLRQSMSRRGNCWDNAPQESFYGHMKDEIHISECKDFESLRLEIDRWMDYYNNYRYQWKLAKLSPNEYYEYIKTGIYPLKII</sequence>
<proteinExistence type="predicted"/>
<dbReference type="EMBL" id="JANGEW010000007">
    <property type="protein sequence ID" value="MCQ5342361.1"/>
    <property type="molecule type" value="Genomic_DNA"/>
</dbReference>
<dbReference type="InterPro" id="IPR050900">
    <property type="entry name" value="Transposase_IS3/IS150/IS904"/>
</dbReference>
<feature type="domain" description="Integrase catalytic" evidence="1">
    <location>
        <begin position="150"/>
        <end position="313"/>
    </location>
</feature>
<dbReference type="InterPro" id="IPR036397">
    <property type="entry name" value="RNaseH_sf"/>
</dbReference>
<accession>A0ABT1SR57</accession>
<dbReference type="Pfam" id="PF13333">
    <property type="entry name" value="rve_2"/>
    <property type="match status" value="1"/>
</dbReference>
<organism evidence="2 3">
    <name type="scientific">Megasphaera massiliensis</name>
    <dbReference type="NCBI Taxonomy" id="1232428"/>
    <lineage>
        <taxon>Bacteria</taxon>
        <taxon>Bacillati</taxon>
        <taxon>Bacillota</taxon>
        <taxon>Negativicutes</taxon>
        <taxon>Veillonellales</taxon>
        <taxon>Veillonellaceae</taxon>
        <taxon>Megasphaera</taxon>
    </lineage>
</organism>
<dbReference type="PANTHER" id="PTHR46889">
    <property type="entry name" value="TRANSPOSASE INSF FOR INSERTION SEQUENCE IS3B-RELATED"/>
    <property type="match status" value="1"/>
</dbReference>
<dbReference type="RefSeq" id="WP_009014515.1">
    <property type="nucleotide sequence ID" value="NZ_JAJCIO010000004.1"/>
</dbReference>
<dbReference type="InterPro" id="IPR048020">
    <property type="entry name" value="Transpos_IS3"/>
</dbReference>
<protein>
    <submittedName>
        <fullName evidence="2">IS3 family transposase</fullName>
    </submittedName>
</protein>
<dbReference type="PANTHER" id="PTHR46889:SF5">
    <property type="entry name" value="INTEGRASE PROTEIN"/>
    <property type="match status" value="1"/>
</dbReference>
<evidence type="ECO:0000313" key="3">
    <source>
        <dbReference type="Proteomes" id="UP001206692"/>
    </source>
</evidence>
<dbReference type="Gene3D" id="3.30.420.10">
    <property type="entry name" value="Ribonuclease H-like superfamily/Ribonuclease H"/>
    <property type="match status" value="1"/>
</dbReference>
<dbReference type="NCBIfam" id="NF033516">
    <property type="entry name" value="transpos_IS3"/>
    <property type="match status" value="1"/>
</dbReference>
<keyword evidence="3" id="KW-1185">Reference proteome</keyword>
<dbReference type="GeneID" id="89605075"/>
<dbReference type="SUPFAM" id="SSF53098">
    <property type="entry name" value="Ribonuclease H-like"/>
    <property type="match status" value="1"/>
</dbReference>
<dbReference type="InterPro" id="IPR012337">
    <property type="entry name" value="RNaseH-like_sf"/>
</dbReference>
<evidence type="ECO:0000259" key="1">
    <source>
        <dbReference type="PROSITE" id="PS50994"/>
    </source>
</evidence>
<dbReference type="InterPro" id="IPR001584">
    <property type="entry name" value="Integrase_cat-core"/>
</dbReference>
<dbReference type="Pfam" id="PF00665">
    <property type="entry name" value="rve"/>
    <property type="match status" value="1"/>
</dbReference>
<comment type="caution">
    <text evidence="2">The sequence shown here is derived from an EMBL/GenBank/DDBJ whole genome shotgun (WGS) entry which is preliminary data.</text>
</comment>
<evidence type="ECO:0000313" key="2">
    <source>
        <dbReference type="EMBL" id="MCQ5342361.1"/>
    </source>
</evidence>
<reference evidence="2 3" key="1">
    <citation type="submission" date="2022-06" db="EMBL/GenBank/DDBJ databases">
        <title>Isolation of gut microbiota from human fecal samples.</title>
        <authorList>
            <person name="Pamer E.G."/>
            <person name="Barat B."/>
            <person name="Waligurski E."/>
            <person name="Medina S."/>
            <person name="Paddock L."/>
            <person name="Mostad J."/>
        </authorList>
    </citation>
    <scope>NUCLEOTIDE SEQUENCE [LARGE SCALE GENOMIC DNA]</scope>
    <source>
        <strain evidence="2 3">DFI.1.1</strain>
    </source>
</reference>
<dbReference type="Proteomes" id="UP001206692">
    <property type="component" value="Unassembled WGS sequence"/>
</dbReference>